<gene>
    <name evidence="2" type="ORF">F2Q69_00058929</name>
</gene>
<dbReference type="AlphaFoldDB" id="A0A8S9RBE2"/>
<organism evidence="2 3">
    <name type="scientific">Brassica cretica</name>
    <name type="common">Mustard</name>
    <dbReference type="NCBI Taxonomy" id="69181"/>
    <lineage>
        <taxon>Eukaryota</taxon>
        <taxon>Viridiplantae</taxon>
        <taxon>Streptophyta</taxon>
        <taxon>Embryophyta</taxon>
        <taxon>Tracheophyta</taxon>
        <taxon>Spermatophyta</taxon>
        <taxon>Magnoliopsida</taxon>
        <taxon>eudicotyledons</taxon>
        <taxon>Gunneridae</taxon>
        <taxon>Pentapetalae</taxon>
        <taxon>rosids</taxon>
        <taxon>malvids</taxon>
        <taxon>Brassicales</taxon>
        <taxon>Brassicaceae</taxon>
        <taxon>Brassiceae</taxon>
        <taxon>Brassica</taxon>
    </lineage>
</organism>
<sequence>MTNCLKTYLEQPDRTHRPLDDRRVVGPSSPLDDRRVVRASYHSTIVEWSTQAGHSTIVEWSECIEPLDDR</sequence>
<evidence type="ECO:0000313" key="2">
    <source>
        <dbReference type="EMBL" id="KAF3570117.1"/>
    </source>
</evidence>
<feature type="region of interest" description="Disordered" evidence="1">
    <location>
        <begin position="1"/>
        <end position="31"/>
    </location>
</feature>
<evidence type="ECO:0000256" key="1">
    <source>
        <dbReference type="SAM" id="MobiDB-lite"/>
    </source>
</evidence>
<proteinExistence type="predicted"/>
<evidence type="ECO:0000313" key="3">
    <source>
        <dbReference type="Proteomes" id="UP000712600"/>
    </source>
</evidence>
<protein>
    <submittedName>
        <fullName evidence="2">Uncharacterized protein</fullName>
    </submittedName>
</protein>
<dbReference type="Proteomes" id="UP000712600">
    <property type="component" value="Unassembled WGS sequence"/>
</dbReference>
<reference evidence="2" key="1">
    <citation type="submission" date="2019-12" db="EMBL/GenBank/DDBJ databases">
        <title>Genome sequencing and annotation of Brassica cretica.</title>
        <authorList>
            <person name="Studholme D.J."/>
            <person name="Sarris P."/>
        </authorList>
    </citation>
    <scope>NUCLEOTIDE SEQUENCE</scope>
    <source>
        <strain evidence="2">PFS-109/04</strain>
        <tissue evidence="2">Leaf</tissue>
    </source>
</reference>
<comment type="caution">
    <text evidence="2">The sequence shown here is derived from an EMBL/GenBank/DDBJ whole genome shotgun (WGS) entry which is preliminary data.</text>
</comment>
<accession>A0A8S9RBE2</accession>
<feature type="compositionally biased region" description="Basic and acidic residues" evidence="1">
    <location>
        <begin position="11"/>
        <end position="24"/>
    </location>
</feature>
<name>A0A8S9RBE2_BRACR</name>
<dbReference type="EMBL" id="QGKX02000095">
    <property type="protein sequence ID" value="KAF3570117.1"/>
    <property type="molecule type" value="Genomic_DNA"/>
</dbReference>